<reference evidence="2 3" key="1">
    <citation type="journal article" date="2014" name="Agronomy (Basel)">
        <title>A Draft Genome Sequence for Ensete ventricosum, the Drought-Tolerant Tree Against Hunger.</title>
        <authorList>
            <person name="Harrison J."/>
            <person name="Moore K.A."/>
            <person name="Paszkiewicz K."/>
            <person name="Jones T."/>
            <person name="Grant M."/>
            <person name="Ambacheew D."/>
            <person name="Muzemil S."/>
            <person name="Studholme D.J."/>
        </authorList>
    </citation>
    <scope>NUCLEOTIDE SEQUENCE [LARGE SCALE GENOMIC DNA]</scope>
</reference>
<name>A0A427AVI1_ENSVE</name>
<dbReference type="EMBL" id="AMZH03001194">
    <property type="protein sequence ID" value="RRT80243.1"/>
    <property type="molecule type" value="Genomic_DNA"/>
</dbReference>
<sequence>MSRNIYMFGSPGFRGQEVKEAVRAQMEVQRRLFERVEVTKFLTTEHSTIPLASLSDSSKSFCWLFHQVQKNGKAAYQKYIDPLLAKAYKIASEKIGLNSLSTTKRELLDMATRAICSPYDTLGVSDIHRLLVNSVKLALPWLQDDPLVRHRWLVPSCMINGETPKASLQICIATDNDRGQNITLQLLIAFYC</sequence>
<comment type="caution">
    <text evidence="2">The sequence shown here is derived from an EMBL/GenBank/DDBJ whole genome shotgun (WGS) entry which is preliminary data.</text>
</comment>
<organism evidence="2 3">
    <name type="scientific">Ensete ventricosum</name>
    <name type="common">Abyssinian banana</name>
    <name type="synonym">Musa ensete</name>
    <dbReference type="NCBI Taxonomy" id="4639"/>
    <lineage>
        <taxon>Eukaryota</taxon>
        <taxon>Viridiplantae</taxon>
        <taxon>Streptophyta</taxon>
        <taxon>Embryophyta</taxon>
        <taxon>Tracheophyta</taxon>
        <taxon>Spermatophyta</taxon>
        <taxon>Magnoliopsida</taxon>
        <taxon>Liliopsida</taxon>
        <taxon>Zingiberales</taxon>
        <taxon>Musaceae</taxon>
        <taxon>Ensete</taxon>
    </lineage>
</organism>
<evidence type="ECO:0000313" key="2">
    <source>
        <dbReference type="EMBL" id="RRT80243.1"/>
    </source>
</evidence>
<evidence type="ECO:0000313" key="3">
    <source>
        <dbReference type="Proteomes" id="UP000287651"/>
    </source>
</evidence>
<dbReference type="Pfam" id="PF14379">
    <property type="entry name" value="Myb_CC_LHEQLE"/>
    <property type="match status" value="1"/>
</dbReference>
<dbReference type="InterPro" id="IPR025756">
    <property type="entry name" value="Myb_CC_LHEQLE"/>
</dbReference>
<dbReference type="Proteomes" id="UP000287651">
    <property type="component" value="Unassembled WGS sequence"/>
</dbReference>
<protein>
    <recommendedName>
        <fullName evidence="1">MYB-CC type transcription factor LHEQLE-containing domain-containing protein</fullName>
    </recommendedName>
</protein>
<dbReference type="AlphaFoldDB" id="A0A427AVI1"/>
<evidence type="ECO:0000259" key="1">
    <source>
        <dbReference type="Pfam" id="PF14379"/>
    </source>
</evidence>
<accession>A0A427AVI1</accession>
<feature type="domain" description="MYB-CC type transcription factor LHEQLE-containing" evidence="1">
    <location>
        <begin position="17"/>
        <end position="42"/>
    </location>
</feature>
<proteinExistence type="predicted"/>
<gene>
    <name evidence="2" type="ORF">B296_00000891</name>
</gene>